<proteinExistence type="predicted"/>
<dbReference type="AlphaFoldDB" id="A0A8J5IYK1"/>
<reference evidence="1" key="1">
    <citation type="submission" date="2021-01" db="EMBL/GenBank/DDBJ databases">
        <title>Phytophthora aleatoria, a newly-described species from Pinus radiata is distinct from Phytophthora cactorum isolates based on comparative genomics.</title>
        <authorList>
            <person name="Mcdougal R."/>
            <person name="Panda P."/>
            <person name="Williams N."/>
            <person name="Studholme D.J."/>
        </authorList>
    </citation>
    <scope>NUCLEOTIDE SEQUENCE</scope>
    <source>
        <strain evidence="1">NZFS 4037</strain>
    </source>
</reference>
<protein>
    <submittedName>
        <fullName evidence="1">Uncharacterized protein</fullName>
    </submittedName>
</protein>
<gene>
    <name evidence="1" type="ORF">JG688_00008360</name>
</gene>
<evidence type="ECO:0000313" key="2">
    <source>
        <dbReference type="Proteomes" id="UP000709295"/>
    </source>
</evidence>
<evidence type="ECO:0000313" key="1">
    <source>
        <dbReference type="EMBL" id="KAG6962989.1"/>
    </source>
</evidence>
<dbReference type="EMBL" id="JAENGY010000436">
    <property type="protein sequence ID" value="KAG6962989.1"/>
    <property type="molecule type" value="Genomic_DNA"/>
</dbReference>
<sequence>MMTIVLMKWQATQPKLFKKEVTSYVASAIENTCVRTGRGKRPAGTCDIFAPSFVIGGSFVSSSHDRTITETQVNKVKKMHRIRRDRVDKLFTFYEEINSICTDVLYNADAVDSTIDTDLVEKIFWIILRIWVVSWNMSWMP</sequence>
<comment type="caution">
    <text evidence="1">The sequence shown here is derived from an EMBL/GenBank/DDBJ whole genome shotgun (WGS) entry which is preliminary data.</text>
</comment>
<keyword evidence="2" id="KW-1185">Reference proteome</keyword>
<organism evidence="1 2">
    <name type="scientific">Phytophthora aleatoria</name>
    <dbReference type="NCBI Taxonomy" id="2496075"/>
    <lineage>
        <taxon>Eukaryota</taxon>
        <taxon>Sar</taxon>
        <taxon>Stramenopiles</taxon>
        <taxon>Oomycota</taxon>
        <taxon>Peronosporomycetes</taxon>
        <taxon>Peronosporales</taxon>
        <taxon>Peronosporaceae</taxon>
        <taxon>Phytophthora</taxon>
    </lineage>
</organism>
<accession>A0A8J5IYK1</accession>
<dbReference type="Proteomes" id="UP000709295">
    <property type="component" value="Unassembled WGS sequence"/>
</dbReference>
<name>A0A8J5IYK1_9STRA</name>